<organism evidence="1 2">
    <name type="scientific">Trichinella murrelli</name>
    <dbReference type="NCBI Taxonomy" id="144512"/>
    <lineage>
        <taxon>Eukaryota</taxon>
        <taxon>Metazoa</taxon>
        <taxon>Ecdysozoa</taxon>
        <taxon>Nematoda</taxon>
        <taxon>Enoplea</taxon>
        <taxon>Dorylaimia</taxon>
        <taxon>Trichinellida</taxon>
        <taxon>Trichinellidae</taxon>
        <taxon>Trichinella</taxon>
    </lineage>
</organism>
<protein>
    <submittedName>
        <fullName evidence="1">Uncharacterized protein</fullName>
    </submittedName>
</protein>
<evidence type="ECO:0000313" key="2">
    <source>
        <dbReference type="Proteomes" id="UP000055048"/>
    </source>
</evidence>
<accession>A0A0V0T0Y1</accession>
<dbReference type="EMBL" id="JYDJ01001100">
    <property type="protein sequence ID" value="KRX32669.1"/>
    <property type="molecule type" value="Genomic_DNA"/>
</dbReference>
<dbReference type="OrthoDB" id="10477803at2759"/>
<name>A0A0V0T0Y1_9BILA</name>
<evidence type="ECO:0000313" key="1">
    <source>
        <dbReference type="EMBL" id="KRX32669.1"/>
    </source>
</evidence>
<sequence>MGCRQPMSDETMVLSKSEDTHIGNVVSETDNSVDEGKAVAWITWINDISVFLSKNDSSVAIGNIVQNDRGIGIQRLRSLDRYTPNIATRNVRRETLPRTATAKMAVERLRQEAEEPSTSTALIRTEVVKKESDVNCV</sequence>
<reference evidence="1 2" key="1">
    <citation type="submission" date="2015-01" db="EMBL/GenBank/DDBJ databases">
        <title>Evolution of Trichinella species and genotypes.</title>
        <authorList>
            <person name="Korhonen P.K."/>
            <person name="Edoardo P."/>
            <person name="Giuseppe L.R."/>
            <person name="Gasser R.B."/>
        </authorList>
    </citation>
    <scope>NUCLEOTIDE SEQUENCE [LARGE SCALE GENOMIC DNA]</scope>
    <source>
        <strain evidence="1">ISS417</strain>
    </source>
</reference>
<dbReference type="AlphaFoldDB" id="A0A0V0T0Y1"/>
<comment type="caution">
    <text evidence="1">The sequence shown here is derived from an EMBL/GenBank/DDBJ whole genome shotgun (WGS) entry which is preliminary data.</text>
</comment>
<dbReference type="Proteomes" id="UP000055048">
    <property type="component" value="Unassembled WGS sequence"/>
</dbReference>
<proteinExistence type="predicted"/>
<gene>
    <name evidence="1" type="ORF">T05_7318</name>
</gene>
<keyword evidence="2" id="KW-1185">Reference proteome</keyword>